<sequence>MVFSDLLNATTHSLSNGLTGIPISAAMDNTETWQQHLLQSGEPALQDIGRELGNLQSLLSSGAAGLNGQAIGRSLSMLGAQTAEIVRSSPEEVKSGLSSLSDLLLKAGGQLEEAR</sequence>
<protein>
    <submittedName>
        <fullName evidence="1">Uncharacterized protein</fullName>
    </submittedName>
</protein>
<evidence type="ECO:0000313" key="1">
    <source>
        <dbReference type="EMBL" id="RSK32486.1"/>
    </source>
</evidence>
<gene>
    <name evidence="1" type="ORF">EI290_12215</name>
</gene>
<comment type="caution">
    <text evidence="1">The sequence shown here is derived from an EMBL/GenBank/DDBJ whole genome shotgun (WGS) entry which is preliminary data.</text>
</comment>
<reference evidence="1 2" key="1">
    <citation type="submission" date="2018-12" db="EMBL/GenBank/DDBJ databases">
        <authorList>
            <person name="Feng G."/>
            <person name="Zhu H."/>
        </authorList>
    </citation>
    <scope>NUCLEOTIDE SEQUENCE [LARGE SCALE GENOMIC DNA]</scope>
    <source>
        <strain evidence="1 2">9PBR-2</strain>
    </source>
</reference>
<dbReference type="AlphaFoldDB" id="A0A428JIL5"/>
<name>A0A428JIL5_9BACT</name>
<dbReference type="RefSeq" id="WP_125430503.1">
    <property type="nucleotide sequence ID" value="NZ_RWIS01000007.1"/>
</dbReference>
<keyword evidence="2" id="KW-1185">Reference proteome</keyword>
<organism evidence="1 2">
    <name type="scientific">Hymenobacter metallilatus</name>
    <dbReference type="NCBI Taxonomy" id="2493666"/>
    <lineage>
        <taxon>Bacteria</taxon>
        <taxon>Pseudomonadati</taxon>
        <taxon>Bacteroidota</taxon>
        <taxon>Cytophagia</taxon>
        <taxon>Cytophagales</taxon>
        <taxon>Hymenobacteraceae</taxon>
        <taxon>Hymenobacter</taxon>
    </lineage>
</organism>
<dbReference type="Proteomes" id="UP000280066">
    <property type="component" value="Unassembled WGS sequence"/>
</dbReference>
<proteinExistence type="predicted"/>
<evidence type="ECO:0000313" key="2">
    <source>
        <dbReference type="Proteomes" id="UP000280066"/>
    </source>
</evidence>
<dbReference type="EMBL" id="RWIS01000007">
    <property type="protein sequence ID" value="RSK32486.1"/>
    <property type="molecule type" value="Genomic_DNA"/>
</dbReference>
<accession>A0A428JIL5</accession>
<dbReference type="OrthoDB" id="884743at2"/>